<dbReference type="InterPro" id="IPR050330">
    <property type="entry name" value="Bact_OuterMem_StrucFunc"/>
</dbReference>
<keyword evidence="2" id="KW-0813">Transport</keyword>
<evidence type="ECO:0000256" key="3">
    <source>
        <dbReference type="ARBA" id="ARBA00022452"/>
    </source>
</evidence>
<dbReference type="PANTHER" id="PTHR30329">
    <property type="entry name" value="STATOR ELEMENT OF FLAGELLAR MOTOR COMPLEX"/>
    <property type="match status" value="1"/>
</dbReference>
<keyword evidence="4" id="KW-0812">Transmembrane</keyword>
<dbReference type="InterPro" id="IPR036737">
    <property type="entry name" value="OmpA-like_sf"/>
</dbReference>
<feature type="chain" id="PRO_5045281735" evidence="11">
    <location>
        <begin position="26"/>
        <end position="385"/>
    </location>
</feature>
<evidence type="ECO:0000256" key="10">
    <source>
        <dbReference type="PROSITE-ProRule" id="PRU00473"/>
    </source>
</evidence>
<sequence>MKQNKKVGLLGLVTCALLFSTQANAQMFDQDSQTKEWSKSAWYIGAGLGQSRTSIDEQRLVRSLMDNGANSVMFTKDERDLGYKLFLGKQLNENFAIEGGYFNLGESSFSALGNPGTLHGRVGFQGVNLDLLGRVNFTERFAFLANIGMHYTEAKAHFNGDRLYAVSDPNPSERKLNGKYGLGLEYQLTEALAVRGQIERHRVNDGVQNRGDVDLYSISLVYKMGQPAPQTRPAYVAPEPMPAPAPAPLVITETRPVQEVAKPRPVPVSEKINFSAEALFDFDKSIVKPEGKAALDQMLDSLKNMNTEVMVTVGHTDSIGSDEYNQALSIRRAEAVKAHLISRGVGADRVYTEGQGERQAIADNSTSEGRAKNRRVIVEVVGSRR</sequence>
<dbReference type="SUPFAM" id="SSF56925">
    <property type="entry name" value="OMPA-like"/>
    <property type="match status" value="1"/>
</dbReference>
<evidence type="ECO:0000256" key="2">
    <source>
        <dbReference type="ARBA" id="ARBA00022448"/>
    </source>
</evidence>
<feature type="domain" description="OmpA-like" evidence="12">
    <location>
        <begin position="268"/>
        <end position="384"/>
    </location>
</feature>
<dbReference type="Pfam" id="PF13505">
    <property type="entry name" value="OMP_b-brl"/>
    <property type="match status" value="1"/>
</dbReference>
<keyword evidence="8 10" id="KW-0472">Membrane</keyword>
<dbReference type="Pfam" id="PF00691">
    <property type="entry name" value="OmpA"/>
    <property type="match status" value="1"/>
</dbReference>
<dbReference type="Gene3D" id="3.30.1330.60">
    <property type="entry name" value="OmpA-like domain"/>
    <property type="match status" value="1"/>
</dbReference>
<keyword evidence="7" id="KW-0626">Porin</keyword>
<gene>
    <name evidence="13" type="ORF">H8K52_04190</name>
</gene>
<dbReference type="InterPro" id="IPR006665">
    <property type="entry name" value="OmpA-like"/>
</dbReference>
<keyword evidence="6" id="KW-0406">Ion transport</keyword>
<comment type="subcellular location">
    <subcellularLocation>
        <location evidence="1">Cell outer membrane</location>
        <topology evidence="1">Multi-pass membrane protein</topology>
    </subcellularLocation>
</comment>
<dbReference type="InterPro" id="IPR006664">
    <property type="entry name" value="OMP_bac"/>
</dbReference>
<organism evidence="13 14">
    <name type="scientific">Undibacterium seohonense</name>
    <dbReference type="NCBI Taxonomy" id="1344950"/>
    <lineage>
        <taxon>Bacteria</taxon>
        <taxon>Pseudomonadati</taxon>
        <taxon>Pseudomonadota</taxon>
        <taxon>Betaproteobacteria</taxon>
        <taxon>Burkholderiales</taxon>
        <taxon>Oxalobacteraceae</taxon>
        <taxon>Undibacterium</taxon>
    </lineage>
</organism>
<comment type="caution">
    <text evidence="13">The sequence shown here is derived from an EMBL/GenBank/DDBJ whole genome shotgun (WGS) entry which is preliminary data.</text>
</comment>
<dbReference type="CDD" id="cd07185">
    <property type="entry name" value="OmpA_C-like"/>
    <property type="match status" value="1"/>
</dbReference>
<dbReference type="Gene3D" id="2.40.160.20">
    <property type="match status" value="1"/>
</dbReference>
<evidence type="ECO:0000256" key="4">
    <source>
        <dbReference type="ARBA" id="ARBA00022692"/>
    </source>
</evidence>
<dbReference type="RefSeq" id="WP_186921638.1">
    <property type="nucleotide sequence ID" value="NZ_JACOFW010000003.1"/>
</dbReference>
<evidence type="ECO:0000256" key="1">
    <source>
        <dbReference type="ARBA" id="ARBA00004571"/>
    </source>
</evidence>
<evidence type="ECO:0000256" key="5">
    <source>
        <dbReference type="ARBA" id="ARBA00022729"/>
    </source>
</evidence>
<reference evidence="13 14" key="1">
    <citation type="submission" date="2020-08" db="EMBL/GenBank/DDBJ databases">
        <title>Novel species isolated from subtropical streams in China.</title>
        <authorList>
            <person name="Lu H."/>
        </authorList>
    </citation>
    <scope>NUCLEOTIDE SEQUENCE [LARGE SCALE GENOMIC DNA]</scope>
    <source>
        <strain evidence="13 14">KACC 16656</strain>
    </source>
</reference>
<name>A0ABR6X2H8_9BURK</name>
<dbReference type="PANTHER" id="PTHR30329:SF21">
    <property type="entry name" value="LIPOPROTEIN YIAD-RELATED"/>
    <property type="match status" value="1"/>
</dbReference>
<evidence type="ECO:0000259" key="12">
    <source>
        <dbReference type="PROSITE" id="PS51123"/>
    </source>
</evidence>
<keyword evidence="9" id="KW-0998">Cell outer membrane</keyword>
<keyword evidence="5 11" id="KW-0732">Signal</keyword>
<keyword evidence="14" id="KW-1185">Reference proteome</keyword>
<evidence type="ECO:0000256" key="11">
    <source>
        <dbReference type="SAM" id="SignalP"/>
    </source>
</evidence>
<protein>
    <submittedName>
        <fullName evidence="13">OmpA family protein</fullName>
    </submittedName>
</protein>
<dbReference type="SUPFAM" id="SSF103088">
    <property type="entry name" value="OmpA-like"/>
    <property type="match status" value="1"/>
</dbReference>
<evidence type="ECO:0000256" key="6">
    <source>
        <dbReference type="ARBA" id="ARBA00023065"/>
    </source>
</evidence>
<evidence type="ECO:0000256" key="7">
    <source>
        <dbReference type="ARBA" id="ARBA00023114"/>
    </source>
</evidence>
<dbReference type="Proteomes" id="UP000648257">
    <property type="component" value="Unassembled WGS sequence"/>
</dbReference>
<dbReference type="InterPro" id="IPR011250">
    <property type="entry name" value="OMP/PagP_B-barrel"/>
</dbReference>
<evidence type="ECO:0000313" key="14">
    <source>
        <dbReference type="Proteomes" id="UP000648257"/>
    </source>
</evidence>
<dbReference type="PRINTS" id="PR01021">
    <property type="entry name" value="OMPADOMAIN"/>
</dbReference>
<feature type="signal peptide" evidence="11">
    <location>
        <begin position="1"/>
        <end position="25"/>
    </location>
</feature>
<dbReference type="EMBL" id="JACOFW010000003">
    <property type="protein sequence ID" value="MBC3806549.1"/>
    <property type="molecule type" value="Genomic_DNA"/>
</dbReference>
<proteinExistence type="predicted"/>
<dbReference type="InterPro" id="IPR027385">
    <property type="entry name" value="Beta-barrel_OMP"/>
</dbReference>
<accession>A0ABR6X2H8</accession>
<evidence type="ECO:0000256" key="9">
    <source>
        <dbReference type="ARBA" id="ARBA00023237"/>
    </source>
</evidence>
<evidence type="ECO:0000256" key="8">
    <source>
        <dbReference type="ARBA" id="ARBA00023136"/>
    </source>
</evidence>
<evidence type="ECO:0000313" key="13">
    <source>
        <dbReference type="EMBL" id="MBC3806549.1"/>
    </source>
</evidence>
<keyword evidence="3" id="KW-1134">Transmembrane beta strand</keyword>
<dbReference type="PROSITE" id="PS51123">
    <property type="entry name" value="OMPA_2"/>
    <property type="match status" value="1"/>
</dbReference>